<feature type="non-terminal residue" evidence="2">
    <location>
        <position position="63"/>
    </location>
</feature>
<protein>
    <submittedName>
        <fullName evidence="2">Uncharacterized protein</fullName>
    </submittedName>
</protein>
<evidence type="ECO:0000256" key="1">
    <source>
        <dbReference type="SAM" id="MobiDB-lite"/>
    </source>
</evidence>
<feature type="compositionally biased region" description="Pro residues" evidence="1">
    <location>
        <begin position="33"/>
        <end position="43"/>
    </location>
</feature>
<proteinExistence type="predicted"/>
<organism evidence="2 3">
    <name type="scientific">Cirrhinus mrigala</name>
    <name type="common">Mrigala</name>
    <dbReference type="NCBI Taxonomy" id="683832"/>
    <lineage>
        <taxon>Eukaryota</taxon>
        <taxon>Metazoa</taxon>
        <taxon>Chordata</taxon>
        <taxon>Craniata</taxon>
        <taxon>Vertebrata</taxon>
        <taxon>Euteleostomi</taxon>
        <taxon>Actinopterygii</taxon>
        <taxon>Neopterygii</taxon>
        <taxon>Teleostei</taxon>
        <taxon>Ostariophysi</taxon>
        <taxon>Cypriniformes</taxon>
        <taxon>Cyprinidae</taxon>
        <taxon>Labeoninae</taxon>
        <taxon>Labeonini</taxon>
        <taxon>Cirrhinus</taxon>
    </lineage>
</organism>
<dbReference type="EMBL" id="JAMKFB020000015">
    <property type="protein sequence ID" value="KAL0173517.1"/>
    <property type="molecule type" value="Genomic_DNA"/>
</dbReference>
<feature type="non-terminal residue" evidence="2">
    <location>
        <position position="1"/>
    </location>
</feature>
<gene>
    <name evidence="2" type="ORF">M9458_029485</name>
</gene>
<dbReference type="InterPro" id="IPR036034">
    <property type="entry name" value="PDZ_sf"/>
</dbReference>
<feature type="compositionally biased region" description="Polar residues" evidence="1">
    <location>
        <begin position="49"/>
        <end position="63"/>
    </location>
</feature>
<dbReference type="Gene3D" id="2.30.42.10">
    <property type="match status" value="1"/>
</dbReference>
<dbReference type="AlphaFoldDB" id="A0ABD0PI63"/>
<sequence>IDLLIQETSRLLQLTIEHDPHDHSPSEDQVDGPTPPSEGPSPIMPITRPPSQDVNNLRSRIIT</sequence>
<accession>A0ABD0PI63</accession>
<feature type="region of interest" description="Disordered" evidence="1">
    <location>
        <begin position="16"/>
        <end position="63"/>
    </location>
</feature>
<dbReference type="Proteomes" id="UP001529510">
    <property type="component" value="Unassembled WGS sequence"/>
</dbReference>
<keyword evidence="3" id="KW-1185">Reference proteome</keyword>
<evidence type="ECO:0000313" key="2">
    <source>
        <dbReference type="EMBL" id="KAL0173517.1"/>
    </source>
</evidence>
<feature type="compositionally biased region" description="Basic and acidic residues" evidence="1">
    <location>
        <begin position="16"/>
        <end position="26"/>
    </location>
</feature>
<comment type="caution">
    <text evidence="2">The sequence shown here is derived from an EMBL/GenBank/DDBJ whole genome shotgun (WGS) entry which is preliminary data.</text>
</comment>
<name>A0ABD0PI63_CIRMR</name>
<reference evidence="2 3" key="1">
    <citation type="submission" date="2024-05" db="EMBL/GenBank/DDBJ databases">
        <title>Genome sequencing and assembly of Indian major carp, Cirrhinus mrigala (Hamilton, 1822).</title>
        <authorList>
            <person name="Mohindra V."/>
            <person name="Chowdhury L.M."/>
            <person name="Lal K."/>
            <person name="Jena J.K."/>
        </authorList>
    </citation>
    <scope>NUCLEOTIDE SEQUENCE [LARGE SCALE GENOMIC DNA]</scope>
    <source>
        <strain evidence="2">CM1030</strain>
        <tissue evidence="2">Blood</tissue>
    </source>
</reference>
<evidence type="ECO:0000313" key="3">
    <source>
        <dbReference type="Proteomes" id="UP001529510"/>
    </source>
</evidence>